<dbReference type="Proteomes" id="UP000013964">
    <property type="component" value="Chromosome"/>
</dbReference>
<name>R4UFU8_9MOLU</name>
<dbReference type="InterPro" id="IPR011004">
    <property type="entry name" value="Trimer_LpxA-like_sf"/>
</dbReference>
<dbReference type="SUPFAM" id="SSF51161">
    <property type="entry name" value="Trimeric LpxA-like enzymes"/>
    <property type="match status" value="1"/>
</dbReference>
<dbReference type="EMBL" id="CP005077">
    <property type="protein sequence ID" value="AGM25035.1"/>
    <property type="molecule type" value="Genomic_DNA"/>
</dbReference>
<dbReference type="STRING" id="1276227.SCHRY_v1c04540"/>
<dbReference type="Pfam" id="PF00132">
    <property type="entry name" value="Hexapep"/>
    <property type="match status" value="1"/>
</dbReference>
<dbReference type="PATRIC" id="fig|1276227.3.peg.455"/>
<keyword evidence="4" id="KW-1185">Reference proteome</keyword>
<accession>R4UFU8</accession>
<protein>
    <submittedName>
        <fullName evidence="3">Acetyltransferase</fullName>
    </submittedName>
</protein>
<dbReference type="InterPro" id="IPR001451">
    <property type="entry name" value="Hexapep"/>
</dbReference>
<dbReference type="HOGENOM" id="CLU_051638_5_3_14"/>
<dbReference type="InterPro" id="IPR050179">
    <property type="entry name" value="Trans_hexapeptide_repeat"/>
</dbReference>
<dbReference type="Gene3D" id="2.160.10.10">
    <property type="entry name" value="Hexapeptide repeat proteins"/>
    <property type="match status" value="1"/>
</dbReference>
<dbReference type="RefSeq" id="WP_016338860.1">
    <property type="nucleotide sequence ID" value="NC_021280.1"/>
</dbReference>
<dbReference type="KEGG" id="scr:SCHRY_v1c04540"/>
<dbReference type="eggNOG" id="COG0110">
    <property type="taxonomic scope" value="Bacteria"/>
</dbReference>
<evidence type="ECO:0000313" key="3">
    <source>
        <dbReference type="EMBL" id="AGM25035.1"/>
    </source>
</evidence>
<evidence type="ECO:0000256" key="1">
    <source>
        <dbReference type="ARBA" id="ARBA00022679"/>
    </source>
</evidence>
<dbReference type="PANTHER" id="PTHR43300">
    <property type="entry name" value="ACETYLTRANSFERASE"/>
    <property type="match status" value="1"/>
</dbReference>
<proteinExistence type="predicted"/>
<dbReference type="PANTHER" id="PTHR43300:SF11">
    <property type="entry name" value="ACETYLTRANSFERASE RV3034C-RELATED"/>
    <property type="match status" value="1"/>
</dbReference>
<dbReference type="PROSITE" id="PS00101">
    <property type="entry name" value="HEXAPEP_TRANSFERASES"/>
    <property type="match status" value="1"/>
</dbReference>
<dbReference type="GO" id="GO:0016740">
    <property type="term" value="F:transferase activity"/>
    <property type="evidence" value="ECO:0007669"/>
    <property type="project" value="UniProtKB-KW"/>
</dbReference>
<gene>
    <name evidence="3" type="ORF">SCHRY_v1c04540</name>
</gene>
<dbReference type="AlphaFoldDB" id="R4UFU8"/>
<sequence length="211" mass="24378">MKGKIILPDEKIKKPTNIEGIYLIKNYITNKNILIGDYTYYHCDNEQEANEFQNKNVRYHFPNFFNDNLVIGKFCSIAKETIFMMNGASHNYNAISSYPFYLYVNDEELKNQMLAQLPNRGDTIIGNDVWIGYQVTIMPGIKIGNGSVIGTKSVVTKNVPPYAIVAGNPAKIIKYRFDRAKIIELEKMQWWNWTKEEINNKIDLICLNSSF</sequence>
<evidence type="ECO:0000313" key="4">
    <source>
        <dbReference type="Proteomes" id="UP000013964"/>
    </source>
</evidence>
<reference evidence="3 4" key="1">
    <citation type="journal article" date="2013" name="Genome Biol. Evol.">
        <title>Complete genomes of two dipteran-associated spiroplasmas provided insights into the origin, dynamics, and impacts of viral invasion in spiroplasma.</title>
        <authorList>
            <person name="Ku C."/>
            <person name="Lo W.S."/>
            <person name="Chen L.L."/>
            <person name="Kuo C.H."/>
        </authorList>
    </citation>
    <scope>NUCLEOTIDE SEQUENCE [LARGE SCALE GENOMIC DNA]</scope>
    <source>
        <strain evidence="3 4">DF-1</strain>
    </source>
</reference>
<dbReference type="InterPro" id="IPR018357">
    <property type="entry name" value="Hexapep_transf_CS"/>
</dbReference>
<keyword evidence="1 3" id="KW-0808">Transferase</keyword>
<dbReference type="CDD" id="cd03349">
    <property type="entry name" value="LbH_XAT"/>
    <property type="match status" value="1"/>
</dbReference>
<organism evidence="3 4">
    <name type="scientific">Spiroplasma chrysopicola DF-1</name>
    <dbReference type="NCBI Taxonomy" id="1276227"/>
    <lineage>
        <taxon>Bacteria</taxon>
        <taxon>Bacillati</taxon>
        <taxon>Mycoplasmatota</taxon>
        <taxon>Mollicutes</taxon>
        <taxon>Entomoplasmatales</taxon>
        <taxon>Spiroplasmataceae</taxon>
        <taxon>Spiroplasma</taxon>
    </lineage>
</organism>
<evidence type="ECO:0000256" key="2">
    <source>
        <dbReference type="ARBA" id="ARBA00022737"/>
    </source>
</evidence>
<dbReference type="OrthoDB" id="9801697at2"/>
<keyword evidence="2" id="KW-0677">Repeat</keyword>